<dbReference type="Proteomes" id="UP000019364">
    <property type="component" value="Unassembled WGS sequence"/>
</dbReference>
<organism evidence="2 3">
    <name type="scientific">Paenibacillus pini JCM 16418</name>
    <dbReference type="NCBI Taxonomy" id="1236976"/>
    <lineage>
        <taxon>Bacteria</taxon>
        <taxon>Bacillati</taxon>
        <taxon>Bacillota</taxon>
        <taxon>Bacilli</taxon>
        <taxon>Bacillales</taxon>
        <taxon>Paenibacillaceae</taxon>
        <taxon>Paenibacillus</taxon>
    </lineage>
</organism>
<dbReference type="InterPro" id="IPR016181">
    <property type="entry name" value="Acyl_CoA_acyltransferase"/>
</dbReference>
<dbReference type="SUPFAM" id="SSF55729">
    <property type="entry name" value="Acyl-CoA N-acyltransferases (Nat)"/>
    <property type="match status" value="1"/>
</dbReference>
<dbReference type="eggNOG" id="COG2153">
    <property type="taxonomic scope" value="Bacteria"/>
</dbReference>
<dbReference type="RefSeq" id="WP_036646780.1">
    <property type="nucleotide sequence ID" value="NZ_BAVZ01000002.1"/>
</dbReference>
<comment type="caution">
    <text evidence="2">The sequence shown here is derived from an EMBL/GenBank/DDBJ whole genome shotgun (WGS) entry which is preliminary data.</text>
</comment>
<dbReference type="InterPro" id="IPR039143">
    <property type="entry name" value="GNPNAT1-like"/>
</dbReference>
<dbReference type="PANTHER" id="PTHR13355:SF11">
    <property type="entry name" value="GLUCOSAMINE 6-PHOSPHATE N-ACETYLTRANSFERASE"/>
    <property type="match status" value="1"/>
</dbReference>
<keyword evidence="3" id="KW-1185">Reference proteome</keyword>
<protein>
    <submittedName>
        <fullName evidence="2">GNAT family acetyltransferase YjcF</fullName>
    </submittedName>
</protein>
<dbReference type="GO" id="GO:0004343">
    <property type="term" value="F:glucosamine 6-phosphate N-acetyltransferase activity"/>
    <property type="evidence" value="ECO:0007669"/>
    <property type="project" value="TreeGrafter"/>
</dbReference>
<dbReference type="Gene3D" id="3.40.630.30">
    <property type="match status" value="1"/>
</dbReference>
<dbReference type="PROSITE" id="PS51186">
    <property type="entry name" value="GNAT"/>
    <property type="match status" value="1"/>
</dbReference>
<evidence type="ECO:0000313" key="3">
    <source>
        <dbReference type="Proteomes" id="UP000019364"/>
    </source>
</evidence>
<dbReference type="STRING" id="1236976.JCM16418_1124"/>
<name>W7YHS7_9BACL</name>
<evidence type="ECO:0000259" key="1">
    <source>
        <dbReference type="PROSITE" id="PS51186"/>
    </source>
</evidence>
<dbReference type="InterPro" id="IPR000182">
    <property type="entry name" value="GNAT_dom"/>
</dbReference>
<sequence>MAAEIISVTTEEQLKHGLEIRKKVFVDEQKVPVEIEIDEFDVISKDVHHILIQDQGEYVATGRVIYYNPETAKMQRIAVLQEYRVKGFGRVLLMAMEERARELGLQYSILDAQCQAEPFYKKQGYEVLSKEPFDDAGIPHVRMKKKL</sequence>
<proteinExistence type="predicted"/>
<reference evidence="2 3" key="1">
    <citation type="journal article" date="2014" name="Genome Announc.">
        <title>Draft Genome Sequence of Paenibacillus pini JCM 16418T, Isolated from the Rhizosphere of Pine Tree.</title>
        <authorList>
            <person name="Yuki M."/>
            <person name="Oshima K."/>
            <person name="Suda W."/>
            <person name="Oshida Y."/>
            <person name="Kitamura K."/>
            <person name="Iida Y."/>
            <person name="Hattori M."/>
            <person name="Ohkuma M."/>
        </authorList>
    </citation>
    <scope>NUCLEOTIDE SEQUENCE [LARGE SCALE GENOMIC DNA]</scope>
    <source>
        <strain evidence="2 3">JCM 16418</strain>
    </source>
</reference>
<dbReference type="EMBL" id="BAVZ01000002">
    <property type="protein sequence ID" value="GAF07133.1"/>
    <property type="molecule type" value="Genomic_DNA"/>
</dbReference>
<dbReference type="Pfam" id="PF13673">
    <property type="entry name" value="Acetyltransf_10"/>
    <property type="match status" value="1"/>
</dbReference>
<keyword evidence="2" id="KW-0808">Transferase</keyword>
<dbReference type="CDD" id="cd04301">
    <property type="entry name" value="NAT_SF"/>
    <property type="match status" value="1"/>
</dbReference>
<feature type="domain" description="N-acetyltransferase" evidence="1">
    <location>
        <begin position="4"/>
        <end position="147"/>
    </location>
</feature>
<dbReference type="AlphaFoldDB" id="W7YHS7"/>
<dbReference type="OrthoDB" id="9796171at2"/>
<dbReference type="PANTHER" id="PTHR13355">
    <property type="entry name" value="GLUCOSAMINE 6-PHOSPHATE N-ACETYLTRANSFERASE"/>
    <property type="match status" value="1"/>
</dbReference>
<evidence type="ECO:0000313" key="2">
    <source>
        <dbReference type="EMBL" id="GAF07133.1"/>
    </source>
</evidence>
<accession>W7YHS7</accession>
<gene>
    <name evidence="2" type="ORF">JCM16418_1124</name>
</gene>